<organism evidence="1 2">
    <name type="scientific">Caligus rogercresseyi</name>
    <name type="common">Sea louse</name>
    <dbReference type="NCBI Taxonomy" id="217165"/>
    <lineage>
        <taxon>Eukaryota</taxon>
        <taxon>Metazoa</taxon>
        <taxon>Ecdysozoa</taxon>
        <taxon>Arthropoda</taxon>
        <taxon>Crustacea</taxon>
        <taxon>Multicrustacea</taxon>
        <taxon>Hexanauplia</taxon>
        <taxon>Copepoda</taxon>
        <taxon>Siphonostomatoida</taxon>
        <taxon>Caligidae</taxon>
        <taxon>Caligus</taxon>
    </lineage>
</organism>
<keyword evidence="2" id="KW-1185">Reference proteome</keyword>
<dbReference type="AlphaFoldDB" id="A0A7T8GWX0"/>
<evidence type="ECO:0000313" key="2">
    <source>
        <dbReference type="Proteomes" id="UP000595437"/>
    </source>
</evidence>
<dbReference type="Proteomes" id="UP000595437">
    <property type="component" value="Chromosome 14"/>
</dbReference>
<proteinExistence type="predicted"/>
<dbReference type="OrthoDB" id="10629243at2759"/>
<evidence type="ECO:0000313" key="1">
    <source>
        <dbReference type="EMBL" id="QQP39302.1"/>
    </source>
</evidence>
<dbReference type="EMBL" id="CP045903">
    <property type="protein sequence ID" value="QQP39302.1"/>
    <property type="molecule type" value="Genomic_DNA"/>
</dbReference>
<name>A0A7T8GWX0_CALRO</name>
<accession>A0A7T8GWX0</accession>
<protein>
    <submittedName>
        <fullName evidence="1">Uncharacterized protein</fullName>
    </submittedName>
</protein>
<sequence>MNHKHIFLSESFLTISAAYQFMIDSGLRTLYGTRSSNSVSAHYVCRHNGGTNDPECTYKSKRKKKTEDSLCGGSIRISTKLISRTGVQRVFMVRDSLYTQTDGKWRGRYCHDIRGSQYIQEITLDESAEDELHALLLPCHKCSRVFFSKPSFEEHDCHLFRDPEALTLFRMLWNMFDLRGYMRDFIVYQCSKGVLPDETHLRNKECPAHFTIKSSGGSKVVVVGCIEHSHGVVDKSRNGKDYRAKEENG</sequence>
<reference evidence="2" key="1">
    <citation type="submission" date="2021-01" db="EMBL/GenBank/DDBJ databases">
        <title>Caligus Genome Assembly.</title>
        <authorList>
            <person name="Gallardo-Escarate C."/>
        </authorList>
    </citation>
    <scope>NUCLEOTIDE SEQUENCE [LARGE SCALE GENOMIC DNA]</scope>
</reference>
<gene>
    <name evidence="1" type="ORF">FKW44_020139</name>
</gene>